<proteinExistence type="predicted"/>
<evidence type="ECO:0000313" key="1">
    <source>
        <dbReference type="EMBL" id="NOT33997.1"/>
    </source>
</evidence>
<dbReference type="EMBL" id="JABFRW010000086">
    <property type="protein sequence ID" value="NOT33997.1"/>
    <property type="molecule type" value="Genomic_DNA"/>
</dbReference>
<dbReference type="InterPro" id="IPR011990">
    <property type="entry name" value="TPR-like_helical_dom_sf"/>
</dbReference>
<accession>A0A849SMF3</accession>
<gene>
    <name evidence="1" type="ORF">HOP12_07495</name>
</gene>
<dbReference type="Gene3D" id="1.25.40.10">
    <property type="entry name" value="Tetratricopeptide repeat domain"/>
    <property type="match status" value="1"/>
</dbReference>
<evidence type="ECO:0008006" key="3">
    <source>
        <dbReference type="Google" id="ProtNLM"/>
    </source>
</evidence>
<sequence>MARRKDFVAAIDGLTLDDGVAAPLDEVWLTAERAHIRGCPNVTLQRFKRFESDERIASAPAWQRYLSAHRRCFAHLQMGQYGLVSRSLAEAEAALAKSPELQFYRADLDVLHAYLFELQGDFHRAYARIALAHESATSDQNWHRAITTASDAGRIALILQEPTKARDWYAIAETLAERHGSLSTRLAVQERLAALWKTIGRQADAARLYASVIAGCSDGSSPATLEAALTGRADLSFAEGDFASAEADYRSALAICESHDMRRHAIYPLKDLARLCLARDGDGDSDEARELFSRAVDIVFALEPSQPLHFMQLAEDILREPRFLGASLSSRTKDDLVATLSMVRELSRIQPYQQAARRHANAAAIRRLISLLQAIRSPTIRLASCVVRPLAQTVVSSSDAKVRRITSAQLEVLTYLLALPLHSASLLELEHDLNLRSPEATQKRVDRLRDAIGDDLQVATRGAICYYTVRTGLPDLRAKS</sequence>
<dbReference type="Proteomes" id="UP000580839">
    <property type="component" value="Unassembled WGS sequence"/>
</dbReference>
<evidence type="ECO:0000313" key="2">
    <source>
        <dbReference type="Proteomes" id="UP000580839"/>
    </source>
</evidence>
<reference evidence="1 2" key="1">
    <citation type="submission" date="2020-04" db="EMBL/GenBank/DDBJ databases">
        <title>Metagenomic profiling of ammonia- and methane-oxidizing microorganisms in a Dutch drinking water treatment plant.</title>
        <authorList>
            <person name="Poghosyan L."/>
            <person name="Leucker S."/>
        </authorList>
    </citation>
    <scope>NUCLEOTIDE SEQUENCE [LARGE SCALE GENOMIC DNA]</scope>
    <source>
        <strain evidence="1">S-RSF-IL-03</strain>
    </source>
</reference>
<name>A0A849SMF3_UNCEI</name>
<protein>
    <recommendedName>
        <fullName evidence="3">Tetratricopeptide repeat protein</fullName>
    </recommendedName>
</protein>
<dbReference type="SUPFAM" id="SSF48452">
    <property type="entry name" value="TPR-like"/>
    <property type="match status" value="1"/>
</dbReference>
<dbReference type="AlphaFoldDB" id="A0A849SMF3"/>
<comment type="caution">
    <text evidence="1">The sequence shown here is derived from an EMBL/GenBank/DDBJ whole genome shotgun (WGS) entry which is preliminary data.</text>
</comment>
<organism evidence="1 2">
    <name type="scientific">Eiseniibacteriota bacterium</name>
    <dbReference type="NCBI Taxonomy" id="2212470"/>
    <lineage>
        <taxon>Bacteria</taxon>
        <taxon>Candidatus Eiseniibacteriota</taxon>
    </lineage>
</organism>